<dbReference type="Proteomes" id="UP000008022">
    <property type="component" value="Unassembled WGS sequence"/>
</dbReference>
<dbReference type="Gramene" id="ORUFI06G22820.1">
    <property type="protein sequence ID" value="ORUFI06G22820.1"/>
    <property type="gene ID" value="ORUFI06G22820"/>
</dbReference>
<evidence type="ECO:0000313" key="1">
    <source>
        <dbReference type="EnsemblPlants" id="ORUFI06G22820.1"/>
    </source>
</evidence>
<proteinExistence type="predicted"/>
<accession>A0A0E0Q093</accession>
<reference evidence="1" key="2">
    <citation type="submission" date="2015-06" db="UniProtKB">
        <authorList>
            <consortium name="EnsemblPlants"/>
        </authorList>
    </citation>
    <scope>IDENTIFICATION</scope>
</reference>
<keyword evidence="2" id="KW-1185">Reference proteome</keyword>
<evidence type="ECO:0000313" key="2">
    <source>
        <dbReference type="Proteomes" id="UP000008022"/>
    </source>
</evidence>
<dbReference type="AlphaFoldDB" id="A0A0E0Q093"/>
<dbReference type="HOGENOM" id="CLU_2376557_0_0_1"/>
<name>A0A0E0Q093_ORYRU</name>
<protein>
    <submittedName>
        <fullName evidence="1">Uncharacterized protein</fullName>
    </submittedName>
</protein>
<reference evidence="2" key="1">
    <citation type="submission" date="2013-06" db="EMBL/GenBank/DDBJ databases">
        <authorList>
            <person name="Zhao Q."/>
        </authorList>
    </citation>
    <scope>NUCLEOTIDE SEQUENCE</scope>
    <source>
        <strain evidence="2">cv. W1943</strain>
    </source>
</reference>
<dbReference type="EnsemblPlants" id="ORUFI06G22820.1">
    <property type="protein sequence ID" value="ORUFI06G22820.1"/>
    <property type="gene ID" value="ORUFI06G22820"/>
</dbReference>
<sequence>MSCVVSLGRGPSEATTTLASSRCHLRPDRGISDYMAEFSAMSSVGWIVSPIIRKMVSVVQSYISSQFTWKSEMMSDLKNLESTLRKDEVEKTVVK</sequence>
<organism evidence="1 2">
    <name type="scientific">Oryza rufipogon</name>
    <name type="common">Brownbeard rice</name>
    <name type="synonym">Asian wild rice</name>
    <dbReference type="NCBI Taxonomy" id="4529"/>
    <lineage>
        <taxon>Eukaryota</taxon>
        <taxon>Viridiplantae</taxon>
        <taxon>Streptophyta</taxon>
        <taxon>Embryophyta</taxon>
        <taxon>Tracheophyta</taxon>
        <taxon>Spermatophyta</taxon>
        <taxon>Magnoliopsida</taxon>
        <taxon>Liliopsida</taxon>
        <taxon>Poales</taxon>
        <taxon>Poaceae</taxon>
        <taxon>BOP clade</taxon>
        <taxon>Oryzoideae</taxon>
        <taxon>Oryzeae</taxon>
        <taxon>Oryzinae</taxon>
        <taxon>Oryza</taxon>
    </lineage>
</organism>